<keyword evidence="2" id="KW-0732">Signal</keyword>
<evidence type="ECO:0000313" key="4">
    <source>
        <dbReference type="Proteomes" id="UP000252519"/>
    </source>
</evidence>
<organism evidence="3 4">
    <name type="scientific">Ancylostoma caninum</name>
    <name type="common">Dog hookworm</name>
    <dbReference type="NCBI Taxonomy" id="29170"/>
    <lineage>
        <taxon>Eukaryota</taxon>
        <taxon>Metazoa</taxon>
        <taxon>Ecdysozoa</taxon>
        <taxon>Nematoda</taxon>
        <taxon>Chromadorea</taxon>
        <taxon>Rhabditida</taxon>
        <taxon>Rhabditina</taxon>
        <taxon>Rhabditomorpha</taxon>
        <taxon>Strongyloidea</taxon>
        <taxon>Ancylostomatidae</taxon>
        <taxon>Ancylostomatinae</taxon>
        <taxon>Ancylostoma</taxon>
    </lineage>
</organism>
<evidence type="ECO:0000256" key="1">
    <source>
        <dbReference type="SAM" id="MobiDB-lite"/>
    </source>
</evidence>
<comment type="caution">
    <text evidence="3">The sequence shown here is derived from an EMBL/GenBank/DDBJ whole genome shotgun (WGS) entry which is preliminary data.</text>
</comment>
<evidence type="ECO:0000313" key="3">
    <source>
        <dbReference type="EMBL" id="RCN51926.1"/>
    </source>
</evidence>
<feature type="chain" id="PRO_5016669949" description="Saposin B-type domain-containing protein" evidence="2">
    <location>
        <begin position="16"/>
        <end position="296"/>
    </location>
</feature>
<accession>A0A368H5Q2</accession>
<keyword evidence="4" id="KW-1185">Reference proteome</keyword>
<name>A0A368H5Q2_ANCCA</name>
<sequence>MIPLLIFSLLMLVDAKSLTIIPSASFHGKDGKVDSTDFIKEPVAAEYEDIEVTPSTIQPRTNFRVDFTKDNGTDIIASRRTIFEVIPVDYLCDFCMAVIEKLKYRQKVEPDFEKNMQEECWKHNRTSLDDGNVCELINKYESVLQASRIEYEKRKEQEAKKLAEQRRIAHLNSETGDTEYVVDEVGKAEDDKNDYLDRSSEKADQHDGKNATQVEILPSIENSSVIEKSESPAKSLNSEGTKSPEATTRSTTPASLDVVNIAPGRISGVASVAPSGRMFVDRTVELRLDVSDLRKR</sequence>
<evidence type="ECO:0000256" key="2">
    <source>
        <dbReference type="SAM" id="SignalP"/>
    </source>
</evidence>
<proteinExistence type="predicted"/>
<feature type="region of interest" description="Disordered" evidence="1">
    <location>
        <begin position="191"/>
        <end position="256"/>
    </location>
</feature>
<dbReference type="OrthoDB" id="5871222at2759"/>
<feature type="compositionally biased region" description="Basic and acidic residues" evidence="1">
    <location>
        <begin position="191"/>
        <end position="209"/>
    </location>
</feature>
<dbReference type="AlphaFoldDB" id="A0A368H5Q2"/>
<feature type="signal peptide" evidence="2">
    <location>
        <begin position="1"/>
        <end position="15"/>
    </location>
</feature>
<evidence type="ECO:0008006" key="5">
    <source>
        <dbReference type="Google" id="ProtNLM"/>
    </source>
</evidence>
<gene>
    <name evidence="3" type="ORF">ANCCAN_02014</name>
</gene>
<reference evidence="3 4" key="1">
    <citation type="submission" date="2014-10" db="EMBL/GenBank/DDBJ databases">
        <title>Draft genome of the hookworm Ancylostoma caninum.</title>
        <authorList>
            <person name="Mitreva M."/>
        </authorList>
    </citation>
    <scope>NUCLEOTIDE SEQUENCE [LARGE SCALE GENOMIC DNA]</scope>
    <source>
        <strain evidence="3 4">Baltimore</strain>
    </source>
</reference>
<dbReference type="EMBL" id="JOJR01000010">
    <property type="protein sequence ID" value="RCN51926.1"/>
    <property type="molecule type" value="Genomic_DNA"/>
</dbReference>
<feature type="compositionally biased region" description="Polar residues" evidence="1">
    <location>
        <begin position="220"/>
        <end position="254"/>
    </location>
</feature>
<protein>
    <recommendedName>
        <fullName evidence="5">Saposin B-type domain-containing protein</fullName>
    </recommendedName>
</protein>
<dbReference type="Proteomes" id="UP000252519">
    <property type="component" value="Unassembled WGS sequence"/>
</dbReference>